<dbReference type="Pfam" id="PF02891">
    <property type="entry name" value="zf-MIZ"/>
    <property type="match status" value="1"/>
</dbReference>
<gene>
    <name evidence="7" type="ORF">CANINC_003703</name>
</gene>
<organism evidence="7 8">
    <name type="scientific">Pichia inconspicua</name>
    <dbReference type="NCBI Taxonomy" id="52247"/>
    <lineage>
        <taxon>Eukaryota</taxon>
        <taxon>Fungi</taxon>
        <taxon>Dikarya</taxon>
        <taxon>Ascomycota</taxon>
        <taxon>Saccharomycotina</taxon>
        <taxon>Pichiomycetes</taxon>
        <taxon>Pichiales</taxon>
        <taxon>Pichiaceae</taxon>
        <taxon>Pichia</taxon>
    </lineage>
</organism>
<accession>A0A4T0WZ64</accession>
<feature type="region of interest" description="Disordered" evidence="5">
    <location>
        <begin position="1"/>
        <end position="40"/>
    </location>
</feature>
<dbReference type="InterPro" id="IPR013083">
    <property type="entry name" value="Znf_RING/FYVE/PHD"/>
</dbReference>
<evidence type="ECO:0000256" key="5">
    <source>
        <dbReference type="SAM" id="MobiDB-lite"/>
    </source>
</evidence>
<dbReference type="PANTHER" id="PTHR10782:SF4">
    <property type="entry name" value="TONALLI, ISOFORM E"/>
    <property type="match status" value="1"/>
</dbReference>
<keyword evidence="2 4" id="KW-0863">Zinc-finger</keyword>
<feature type="region of interest" description="Disordered" evidence="5">
    <location>
        <begin position="172"/>
        <end position="203"/>
    </location>
</feature>
<protein>
    <recommendedName>
        <fullName evidence="6">SP-RING-type domain-containing protein</fullName>
    </recommendedName>
</protein>
<reference evidence="7 8" key="1">
    <citation type="journal article" date="2019" name="Front. Genet.">
        <title>Whole-Genome Sequencing of the Opportunistic Yeast Pathogen Candida inconspicua Uncovers Its Hybrid Origin.</title>
        <authorList>
            <person name="Mixao V."/>
            <person name="Hansen A.P."/>
            <person name="Saus E."/>
            <person name="Boekhout T."/>
            <person name="Lass-Florl C."/>
            <person name="Gabaldon T."/>
        </authorList>
    </citation>
    <scope>NUCLEOTIDE SEQUENCE [LARGE SCALE GENOMIC DNA]</scope>
    <source>
        <strain evidence="7 8">CBS 180</strain>
    </source>
</reference>
<dbReference type="GO" id="GO:0000785">
    <property type="term" value="C:chromatin"/>
    <property type="evidence" value="ECO:0007669"/>
    <property type="project" value="TreeGrafter"/>
</dbReference>
<evidence type="ECO:0000256" key="3">
    <source>
        <dbReference type="ARBA" id="ARBA00022833"/>
    </source>
</evidence>
<proteinExistence type="predicted"/>
<evidence type="ECO:0000313" key="8">
    <source>
        <dbReference type="Proteomes" id="UP000307173"/>
    </source>
</evidence>
<dbReference type="OrthoDB" id="27975at2759"/>
<name>A0A4T0WZ64_9ASCO</name>
<dbReference type="GO" id="GO:0061665">
    <property type="term" value="F:SUMO ligase activity"/>
    <property type="evidence" value="ECO:0007669"/>
    <property type="project" value="TreeGrafter"/>
</dbReference>
<comment type="caution">
    <text evidence="7">The sequence shown here is derived from an EMBL/GenBank/DDBJ whole genome shotgun (WGS) entry which is preliminary data.</text>
</comment>
<keyword evidence="8" id="KW-1185">Reference proteome</keyword>
<dbReference type="Proteomes" id="UP000307173">
    <property type="component" value="Unassembled WGS sequence"/>
</dbReference>
<sequence>MESPLSDLPSSPNDTDFTNPGMTPFEAYLSSQNNNHNDDEINGNGRVYEIASDGKLKLKINLKGLGPIDFKETIQHNEDDFTSQTQRIGSTQSTAPPSQSVLPPVARQQPSILNNEDYSSDVFSDDIDLDEILEHEVINRKLSETVSTFITHTTFNVTLKLRPGYPYTNNHLTTSVKTASNNSPSNVKKPKSPVKQKAKKRSKVPHSRFIHKMPLAVPAINYDQEDTDIMEKSIRLSLKDPVSGSRLVTPLRSKYCSHIECFDYDSFLAMYNLKPFKVGLKRYTPASPNVGDVDVLKLLEDTKRPMLKISDHNLNTVKFQLKSKQKMLKEKGKQLNELEWFCCPICNLEFNIKHFGDLYVVGEFVDLLLDLLYEPNQENIDAIEIDLHSGKFKWLCTEKQEEHDDEDQVHTAEVVVLSDNEEDIALPVGSITESPYVNLEEHVNLQTEKEMFKQIDALFESEGIVTNTFVPQMRKPNGGPLAGVVGFRPGAFVESEPEPVFMTGEGGADDPIVLD</sequence>
<feature type="region of interest" description="Disordered" evidence="5">
    <location>
        <begin position="85"/>
        <end position="109"/>
    </location>
</feature>
<dbReference type="Gene3D" id="3.30.40.10">
    <property type="entry name" value="Zinc/RING finger domain, C3HC4 (zinc finger)"/>
    <property type="match status" value="1"/>
</dbReference>
<keyword evidence="3" id="KW-0862">Zinc</keyword>
<dbReference type="EMBL" id="SELW01000594">
    <property type="protein sequence ID" value="TID19820.1"/>
    <property type="molecule type" value="Genomic_DNA"/>
</dbReference>
<dbReference type="GO" id="GO:0008270">
    <property type="term" value="F:zinc ion binding"/>
    <property type="evidence" value="ECO:0007669"/>
    <property type="project" value="UniProtKB-KW"/>
</dbReference>
<feature type="compositionally biased region" description="Basic residues" evidence="5">
    <location>
        <begin position="188"/>
        <end position="203"/>
    </location>
</feature>
<evidence type="ECO:0000256" key="2">
    <source>
        <dbReference type="ARBA" id="ARBA00022771"/>
    </source>
</evidence>
<dbReference type="PANTHER" id="PTHR10782">
    <property type="entry name" value="ZINC FINGER MIZ DOMAIN-CONTAINING PROTEIN"/>
    <property type="match status" value="1"/>
</dbReference>
<feature type="compositionally biased region" description="Low complexity" evidence="5">
    <location>
        <begin position="1"/>
        <end position="12"/>
    </location>
</feature>
<evidence type="ECO:0000313" key="7">
    <source>
        <dbReference type="EMBL" id="TID19820.1"/>
    </source>
</evidence>
<evidence type="ECO:0000256" key="1">
    <source>
        <dbReference type="ARBA" id="ARBA00022723"/>
    </source>
</evidence>
<feature type="domain" description="SP-RING-type" evidence="6">
    <location>
        <begin position="225"/>
        <end position="326"/>
    </location>
</feature>
<dbReference type="GO" id="GO:0016925">
    <property type="term" value="P:protein sumoylation"/>
    <property type="evidence" value="ECO:0007669"/>
    <property type="project" value="TreeGrafter"/>
</dbReference>
<feature type="compositionally biased region" description="Polar residues" evidence="5">
    <location>
        <begin position="85"/>
        <end position="101"/>
    </location>
</feature>
<dbReference type="PROSITE" id="PS51044">
    <property type="entry name" value="ZF_SP_RING"/>
    <property type="match status" value="1"/>
</dbReference>
<keyword evidence="1" id="KW-0479">Metal-binding</keyword>
<evidence type="ECO:0000256" key="4">
    <source>
        <dbReference type="PROSITE-ProRule" id="PRU00452"/>
    </source>
</evidence>
<dbReference type="AlphaFoldDB" id="A0A4T0WZ64"/>
<dbReference type="InterPro" id="IPR004181">
    <property type="entry name" value="Znf_MIZ"/>
</dbReference>
<evidence type="ECO:0000259" key="6">
    <source>
        <dbReference type="PROSITE" id="PS51044"/>
    </source>
</evidence>
<dbReference type="STRING" id="52247.A0A4T0WZ64"/>